<evidence type="ECO:0000313" key="2">
    <source>
        <dbReference type="Proteomes" id="UP000426265"/>
    </source>
</evidence>
<organism evidence="1 2">
    <name type="scientific">Arabidopsis thaliana</name>
    <name type="common">Mouse-ear cress</name>
    <dbReference type="NCBI Taxonomy" id="3702"/>
    <lineage>
        <taxon>Eukaryota</taxon>
        <taxon>Viridiplantae</taxon>
        <taxon>Streptophyta</taxon>
        <taxon>Embryophyta</taxon>
        <taxon>Tracheophyta</taxon>
        <taxon>Spermatophyta</taxon>
        <taxon>Magnoliopsida</taxon>
        <taxon>eudicotyledons</taxon>
        <taxon>Gunneridae</taxon>
        <taxon>Pentapetalae</taxon>
        <taxon>rosids</taxon>
        <taxon>malvids</taxon>
        <taxon>Brassicales</taxon>
        <taxon>Brassicaceae</taxon>
        <taxon>Camelineae</taxon>
        <taxon>Arabidopsis</taxon>
    </lineage>
</organism>
<reference evidence="1 2" key="1">
    <citation type="submission" date="2019-11" db="EMBL/GenBank/DDBJ databases">
        <authorList>
            <person name="Jiao W.-B."/>
            <person name="Schneeberger K."/>
        </authorList>
    </citation>
    <scope>NUCLEOTIDE SEQUENCE [LARGE SCALE GENOMIC DNA]</scope>
    <source>
        <strain evidence="2">cv. An-1</strain>
    </source>
</reference>
<gene>
    <name evidence="1" type="ORF">AN1_LOCUS11880</name>
</gene>
<protein>
    <submittedName>
        <fullName evidence="1">Uncharacterized protein</fullName>
    </submittedName>
</protein>
<dbReference type="Proteomes" id="UP000426265">
    <property type="component" value="Unassembled WGS sequence"/>
</dbReference>
<dbReference type="EMBL" id="CACRSJ010000106">
    <property type="protein sequence ID" value="VYS56426.1"/>
    <property type="molecule type" value="Genomic_DNA"/>
</dbReference>
<sequence>MEEFQSPRIRSYKSYEGDRNLQLVNPADLKLVRGIYVVRESRRNRSPIKTDIWRKMSYKDMPVRPRRSSSHSTLFKGN</sequence>
<dbReference type="AlphaFoldDB" id="A0A654F4D7"/>
<dbReference type="ExpressionAtlas" id="A0A654F4D7">
    <property type="expression patterns" value="baseline and differential"/>
</dbReference>
<evidence type="ECO:0000313" key="1">
    <source>
        <dbReference type="EMBL" id="VYS56426.1"/>
    </source>
</evidence>
<proteinExistence type="predicted"/>
<accession>A0A654F4D7</accession>
<name>A0A654F4D7_ARATH</name>